<evidence type="ECO:0000256" key="1">
    <source>
        <dbReference type="SAM" id="Phobius"/>
    </source>
</evidence>
<gene>
    <name evidence="2" type="ORF">GCM10007380_09990</name>
</gene>
<keyword evidence="1" id="KW-0472">Membrane</keyword>
<accession>A0A8J3EUH5</accession>
<reference evidence="3" key="1">
    <citation type="journal article" date="2019" name="Int. J. Syst. Evol. Microbiol.">
        <title>The Global Catalogue of Microorganisms (GCM) 10K type strain sequencing project: providing services to taxonomists for standard genome sequencing and annotation.</title>
        <authorList>
            <consortium name="The Broad Institute Genomics Platform"/>
            <consortium name="The Broad Institute Genome Sequencing Center for Infectious Disease"/>
            <person name="Wu L."/>
            <person name="Ma J."/>
        </authorList>
    </citation>
    <scope>NUCLEOTIDE SEQUENCE [LARGE SCALE GENOMIC DNA]</scope>
    <source>
        <strain evidence="3">CGMCC 1.14993</strain>
    </source>
</reference>
<feature type="transmembrane region" description="Helical" evidence="1">
    <location>
        <begin position="7"/>
        <end position="27"/>
    </location>
</feature>
<evidence type="ECO:0000313" key="3">
    <source>
        <dbReference type="Proteomes" id="UP000626244"/>
    </source>
</evidence>
<protein>
    <submittedName>
        <fullName evidence="2">Uncharacterized protein</fullName>
    </submittedName>
</protein>
<dbReference type="EMBL" id="BMHB01000001">
    <property type="protein sequence ID" value="GGI11866.1"/>
    <property type="molecule type" value="Genomic_DNA"/>
</dbReference>
<keyword evidence="1" id="KW-1133">Transmembrane helix</keyword>
<keyword evidence="3" id="KW-1185">Reference proteome</keyword>
<proteinExistence type="predicted"/>
<organism evidence="2 3">
    <name type="scientific">Gottfriedia solisilvae</name>
    <dbReference type="NCBI Taxonomy" id="1516104"/>
    <lineage>
        <taxon>Bacteria</taxon>
        <taxon>Bacillati</taxon>
        <taxon>Bacillota</taxon>
        <taxon>Bacilli</taxon>
        <taxon>Bacillales</taxon>
        <taxon>Bacillaceae</taxon>
        <taxon>Gottfriedia</taxon>
    </lineage>
</organism>
<name>A0A8J3EUH5_9BACI</name>
<dbReference type="Proteomes" id="UP000626244">
    <property type="component" value="Unassembled WGS sequence"/>
</dbReference>
<dbReference type="AlphaFoldDB" id="A0A8J3EUH5"/>
<comment type="caution">
    <text evidence="2">The sequence shown here is derived from an EMBL/GenBank/DDBJ whole genome shotgun (WGS) entry which is preliminary data.</text>
</comment>
<keyword evidence="1" id="KW-0812">Transmembrane</keyword>
<dbReference type="RefSeq" id="WP_087999221.1">
    <property type="nucleotide sequence ID" value="NZ_BMHB01000001.1"/>
</dbReference>
<evidence type="ECO:0000313" key="2">
    <source>
        <dbReference type="EMBL" id="GGI11866.1"/>
    </source>
</evidence>
<sequence length="150" mass="17532">MTKKNNFIQNLIFILCIIVMIGTIYYFRPINANNVFPELKNVEKIAFIVRFDEKKDAEFKNIEIKEKEVDYFINLLEMSKYRRVFGETNIQSQTSAFDIAIAHNSSNYSIVINNKGYVVVNEMNSKKKYKILSSKNDTLIKLINEMLNGK</sequence>